<feature type="compositionally biased region" description="Polar residues" evidence="1">
    <location>
        <begin position="305"/>
        <end position="319"/>
    </location>
</feature>
<evidence type="ECO:0000256" key="1">
    <source>
        <dbReference type="SAM" id="MobiDB-lite"/>
    </source>
</evidence>
<feature type="region of interest" description="Disordered" evidence="1">
    <location>
        <begin position="272"/>
        <end position="335"/>
    </location>
</feature>
<feature type="region of interest" description="Disordered" evidence="1">
    <location>
        <begin position="1"/>
        <end position="20"/>
    </location>
</feature>
<reference evidence="2 3" key="1">
    <citation type="submission" date="2024-10" db="EMBL/GenBank/DDBJ databases">
        <title>Updated reference genomes for cyclostephanoid diatoms.</title>
        <authorList>
            <person name="Roberts W.R."/>
            <person name="Alverson A.J."/>
        </authorList>
    </citation>
    <scope>NUCLEOTIDE SEQUENCE [LARGE SCALE GENOMIC DNA]</scope>
    <source>
        <strain evidence="2 3">AJA232-27</strain>
    </source>
</reference>
<feature type="region of interest" description="Disordered" evidence="1">
    <location>
        <begin position="364"/>
        <end position="405"/>
    </location>
</feature>
<dbReference type="Proteomes" id="UP001530293">
    <property type="component" value="Unassembled WGS sequence"/>
</dbReference>
<feature type="compositionally biased region" description="Pro residues" evidence="1">
    <location>
        <begin position="381"/>
        <end position="395"/>
    </location>
</feature>
<comment type="caution">
    <text evidence="2">The sequence shown here is derived from an EMBL/GenBank/DDBJ whole genome shotgun (WGS) entry which is preliminary data.</text>
</comment>
<dbReference type="EMBL" id="JALLBG020000121">
    <property type="protein sequence ID" value="KAL3763528.1"/>
    <property type="molecule type" value="Genomic_DNA"/>
</dbReference>
<organism evidence="2 3">
    <name type="scientific">Discostella pseudostelligera</name>
    <dbReference type="NCBI Taxonomy" id="259834"/>
    <lineage>
        <taxon>Eukaryota</taxon>
        <taxon>Sar</taxon>
        <taxon>Stramenopiles</taxon>
        <taxon>Ochrophyta</taxon>
        <taxon>Bacillariophyta</taxon>
        <taxon>Coscinodiscophyceae</taxon>
        <taxon>Thalassiosirophycidae</taxon>
        <taxon>Stephanodiscales</taxon>
        <taxon>Stephanodiscaceae</taxon>
        <taxon>Discostella</taxon>
    </lineage>
</organism>
<feature type="region of interest" description="Disordered" evidence="1">
    <location>
        <begin position="162"/>
        <end position="183"/>
    </location>
</feature>
<evidence type="ECO:0000313" key="2">
    <source>
        <dbReference type="EMBL" id="KAL3763528.1"/>
    </source>
</evidence>
<feature type="compositionally biased region" description="Low complexity" evidence="1">
    <location>
        <begin position="608"/>
        <end position="618"/>
    </location>
</feature>
<gene>
    <name evidence="2" type="ORF">ACHAWU_009212</name>
</gene>
<feature type="compositionally biased region" description="Gly residues" evidence="1">
    <location>
        <begin position="431"/>
        <end position="440"/>
    </location>
</feature>
<accession>A0ABD3MIE3</accession>
<proteinExistence type="predicted"/>
<keyword evidence="3" id="KW-1185">Reference proteome</keyword>
<feature type="compositionally biased region" description="Low complexity" evidence="1">
    <location>
        <begin position="321"/>
        <end position="335"/>
    </location>
</feature>
<protein>
    <submittedName>
        <fullName evidence="2">Uncharacterized protein</fullName>
    </submittedName>
</protein>
<sequence>MPPSGGPPSRRSGNQGGGSTANRPLYAIDFTAVACGKRIANTKRRVRWRFGFANPEALEAGATGIACRGEEHDVTMVWSITSGKRLILADGQEVHYSSSRSAVIDFSWTMRGNHVLKVVAHATTPMTVEPGFRQYDFFVDGRSFFSFPKVYRLGLTPGAGKMDARSPRGGGTNYAESSGRMSAPPKSIALIEAPHNPDEEEAYLREAIKASLETESKRQEGKTSEKPAISAEATDLLIDFMDDWSPTPIPAPATAPTGNEWALAPAPYQQGNQWAASAPPTQPDNSWAQPPPAPMPVQQQQQQQNMYGSNVYASMQSNPFAPAAPTPVHQQQQQPTLTQNFAGYEAPAADPFSMPAFAQPPPAAVPAYGQPAPVSSDPFHSQPPPMSAAPEPAAPPATDVGGGSNVFLTMGSISNSDGLLAGSQSHATAPTGGGASTGGGTLADKALQNLMGSIDSFGLTGNASKAPAAAKNPFDSNNIMSNATLGEIKSSKSGEKKPVMNVPPGPGALVMGNTQGGNWGGYGGQSQYGGMGGGSMQQPQYTMSGGYPQQPQPQMGMQQQSFGMQQQQPMMGQQPPQQSMMGQQPQMGMMQGQQQPPMQQQGYGGAPQYGQQQPPMQQNQWGAPSYY</sequence>
<feature type="region of interest" description="Disordered" evidence="1">
    <location>
        <begin position="420"/>
        <end position="440"/>
    </location>
</feature>
<name>A0ABD3MIE3_9STRA</name>
<dbReference type="AlphaFoldDB" id="A0ABD3MIE3"/>
<evidence type="ECO:0000313" key="3">
    <source>
        <dbReference type="Proteomes" id="UP001530293"/>
    </source>
</evidence>
<feature type="region of interest" description="Disordered" evidence="1">
    <location>
        <begin position="531"/>
        <end position="627"/>
    </location>
</feature>
<feature type="compositionally biased region" description="Low complexity" evidence="1">
    <location>
        <begin position="543"/>
        <end position="601"/>
    </location>
</feature>